<reference evidence="2" key="2">
    <citation type="submission" date="2025-08" db="UniProtKB">
        <authorList>
            <consortium name="Ensembl"/>
        </authorList>
    </citation>
    <scope>IDENTIFICATION</scope>
    <source>
        <strain evidence="2">Isolate ISIS603380</strain>
    </source>
</reference>
<dbReference type="PANTHER" id="PTHR21856">
    <property type="entry name" value="FIBROUS SHEATH-INTERACTING PROTEIN 2"/>
    <property type="match status" value="1"/>
</dbReference>
<reference evidence="2 3" key="1">
    <citation type="submission" date="2009-06" db="EMBL/GenBank/DDBJ databases">
        <title>The Genome Sequence of Loxodonta africana (African elephant).</title>
        <authorList>
            <person name="Di Palma F."/>
            <person name="Heiman D."/>
            <person name="Young S."/>
            <person name="Johnson J."/>
            <person name="Lander E.S."/>
            <person name="Lindblad-Toh K."/>
        </authorList>
    </citation>
    <scope>NUCLEOTIDE SEQUENCE [LARGE SCALE GENOMIC DNA]</scope>
    <source>
        <strain evidence="2 3">Isolate ISIS603380</strain>
    </source>
</reference>
<evidence type="ECO:0000256" key="1">
    <source>
        <dbReference type="SAM" id="MobiDB-lite"/>
    </source>
</evidence>
<feature type="compositionally biased region" description="Basic and acidic residues" evidence="1">
    <location>
        <begin position="20"/>
        <end position="37"/>
    </location>
</feature>
<sequence length="233" mass="27320">LLLRYLDMISKELELLERTAEEQRQLQRDKEERQQREHTRRKLSLRRKIEEEWKEKEMLLLTKIGEDVKREARIEEQRRKSREERDRKKQALLEKKMAYHLQKMQEIGDRREEMGKNTFEYKGQDGTYFESSPKKKKSYDEGKSVRPAYKGVNVTYKICHFMICSNIHQSQNNSMHAIKKSATSVVCQPNVQGITIKQNNDAVITKKSSIFDDQGAINVSPQASAVSAQTSPT</sequence>
<dbReference type="PANTHER" id="PTHR21856:SF7">
    <property type="entry name" value="FIBROUS SHEATH-INTERACTING PROTEIN 2"/>
    <property type="match status" value="1"/>
</dbReference>
<protein>
    <submittedName>
        <fullName evidence="2">Uncharacterized protein</fullName>
    </submittedName>
</protein>
<evidence type="ECO:0000313" key="2">
    <source>
        <dbReference type="Ensembl" id="ENSLAFP00000027774.1"/>
    </source>
</evidence>
<dbReference type="GeneTree" id="ENSGT00680000100018"/>
<dbReference type="HOGENOM" id="CLU_1192259_0_0_1"/>
<keyword evidence="3" id="KW-1185">Reference proteome</keyword>
<proteinExistence type="predicted"/>
<dbReference type="AlphaFoldDB" id="G3UIW6"/>
<organism evidence="2 3">
    <name type="scientific">Loxodonta africana</name>
    <name type="common">African elephant</name>
    <dbReference type="NCBI Taxonomy" id="9785"/>
    <lineage>
        <taxon>Eukaryota</taxon>
        <taxon>Metazoa</taxon>
        <taxon>Chordata</taxon>
        <taxon>Craniata</taxon>
        <taxon>Vertebrata</taxon>
        <taxon>Euteleostomi</taxon>
        <taxon>Mammalia</taxon>
        <taxon>Eutheria</taxon>
        <taxon>Afrotheria</taxon>
        <taxon>Proboscidea</taxon>
        <taxon>Elephantidae</taxon>
        <taxon>Loxodonta</taxon>
    </lineage>
</organism>
<dbReference type="InParanoid" id="G3UIW6"/>
<dbReference type="eggNOG" id="ENOG502S41A">
    <property type="taxonomic scope" value="Eukaryota"/>
</dbReference>
<accession>G3UIW6</accession>
<reference evidence="2" key="3">
    <citation type="submission" date="2025-09" db="UniProtKB">
        <authorList>
            <consortium name="Ensembl"/>
        </authorList>
    </citation>
    <scope>IDENTIFICATION</scope>
    <source>
        <strain evidence="2">Isolate ISIS603380</strain>
    </source>
</reference>
<name>G3UIW6_LOXAF</name>
<dbReference type="STRING" id="9785.ENSLAFP00000027774"/>
<evidence type="ECO:0000313" key="3">
    <source>
        <dbReference type="Proteomes" id="UP000007646"/>
    </source>
</evidence>
<dbReference type="Proteomes" id="UP000007646">
    <property type="component" value="Unassembled WGS sequence"/>
</dbReference>
<dbReference type="GO" id="GO:0005739">
    <property type="term" value="C:mitochondrion"/>
    <property type="evidence" value="ECO:0007669"/>
    <property type="project" value="TreeGrafter"/>
</dbReference>
<feature type="region of interest" description="Disordered" evidence="1">
    <location>
        <begin position="20"/>
        <end position="41"/>
    </location>
</feature>
<dbReference type="InterPro" id="IPR038891">
    <property type="entry name" value="FSIP2"/>
</dbReference>
<dbReference type="Ensembl" id="ENSLAFT00000029683.1">
    <property type="protein sequence ID" value="ENSLAFP00000027774.1"/>
    <property type="gene ID" value="ENSLAFG00000000124.4"/>
</dbReference>